<protein>
    <submittedName>
        <fullName evidence="1">Pelota-1</fullName>
    </submittedName>
</protein>
<accession>I1ZIE6</accession>
<evidence type="ECO:0000313" key="1">
    <source>
        <dbReference type="EMBL" id="AFJ24800.1"/>
    </source>
</evidence>
<dbReference type="EMBL" id="JX010557">
    <property type="protein sequence ID" value="AFJ24800.1"/>
    <property type="molecule type" value="mRNA"/>
</dbReference>
<reference evidence="1" key="1">
    <citation type="journal article" date="2012" name="Genes Dev.">
        <title>A molecular wound response program associated with regeneration initiation in planarians.</title>
        <authorList>
            <person name="Wenemoser D."/>
            <person name="Lapan S.W."/>
            <person name="Wilkinson A.W."/>
            <person name="Bell G.W."/>
            <person name="Reddien P.W."/>
        </authorList>
    </citation>
    <scope>NUCLEOTIDE SEQUENCE</scope>
</reference>
<sequence>MQLFPCGVGLQGSDKKIFLLGGGLLKLLFQGGSPRGQRKYFPVAVFRADSPLLFWEKPHSNGFLWLCRLLMGARFFERVSEINFVFLSAPIKFYIFWQ</sequence>
<organism evidence="1">
    <name type="scientific">Schmidtea mediterranea</name>
    <name type="common">Freshwater planarian flatworm</name>
    <dbReference type="NCBI Taxonomy" id="79327"/>
    <lineage>
        <taxon>Eukaryota</taxon>
        <taxon>Metazoa</taxon>
        <taxon>Spiralia</taxon>
        <taxon>Lophotrochozoa</taxon>
        <taxon>Platyhelminthes</taxon>
        <taxon>Rhabditophora</taxon>
        <taxon>Seriata</taxon>
        <taxon>Tricladida</taxon>
        <taxon>Continenticola</taxon>
        <taxon>Geoplanoidea</taxon>
        <taxon>Dugesiidae</taxon>
        <taxon>Schmidtea</taxon>
    </lineage>
</organism>
<proteinExistence type="evidence at transcript level"/>
<name>I1ZIE6_SCHMD</name>
<dbReference type="AlphaFoldDB" id="I1ZIE6"/>